<sequence>MDEEAFINRTLTFNDALNNGRVAKGSVDQLQDMQQTAQSHLKWYTHLENGKERIRDFLINLDNISRVQSDGEYIKTIYRGVDVIMESIVNEIAKLRTNLSGRLVKMGSAYNHMKIDQPNEFDFAFEMSIEKILNEKAKIKEIKSDKGRVFIYVDFEEETPDISEFGFCALPRNPKLEMFLSINGSKDAECYKGALRRHGDEYILNTQAIAYDLFNVLDSVVANLELPDNWSHGGYNLPRYSGLRLNIPAYLIQFAYQPPDKQTPLVVSVDFAPVIKLPEYIQFTPADVVDKYLDLHGYRTFTWQRLECGTFKGGYYSFAEEEWLKMYDSKCHPKSCRKSLQGFTQHGEIDNT</sequence>
<organism evidence="1 2">
    <name type="scientific">Mytilus coruscus</name>
    <name type="common">Sea mussel</name>
    <dbReference type="NCBI Taxonomy" id="42192"/>
    <lineage>
        <taxon>Eukaryota</taxon>
        <taxon>Metazoa</taxon>
        <taxon>Spiralia</taxon>
        <taxon>Lophotrochozoa</taxon>
        <taxon>Mollusca</taxon>
        <taxon>Bivalvia</taxon>
        <taxon>Autobranchia</taxon>
        <taxon>Pteriomorphia</taxon>
        <taxon>Mytilida</taxon>
        <taxon>Mytiloidea</taxon>
        <taxon>Mytilidae</taxon>
        <taxon>Mytilinae</taxon>
        <taxon>Mytilus</taxon>
    </lineage>
</organism>
<keyword evidence="2" id="KW-1185">Reference proteome</keyword>
<evidence type="ECO:0000313" key="1">
    <source>
        <dbReference type="EMBL" id="CAC5379922.1"/>
    </source>
</evidence>
<gene>
    <name evidence="1" type="ORF">MCOR_15924</name>
</gene>
<dbReference type="Gene3D" id="3.30.460.90">
    <property type="match status" value="1"/>
</dbReference>
<dbReference type="Proteomes" id="UP000507470">
    <property type="component" value="Unassembled WGS sequence"/>
</dbReference>
<evidence type="ECO:0008006" key="3">
    <source>
        <dbReference type="Google" id="ProtNLM"/>
    </source>
</evidence>
<accession>A0A6J8B7I7</accession>
<reference evidence="1 2" key="1">
    <citation type="submission" date="2020-06" db="EMBL/GenBank/DDBJ databases">
        <authorList>
            <person name="Li R."/>
            <person name="Bekaert M."/>
        </authorList>
    </citation>
    <scope>NUCLEOTIDE SEQUENCE [LARGE SCALE GENOMIC DNA]</scope>
    <source>
        <strain evidence="2">wild</strain>
    </source>
</reference>
<protein>
    <recommendedName>
        <fullName evidence="3">Mab-21-like nucleotidyltransferase domain-containing protein</fullName>
    </recommendedName>
</protein>
<name>A0A6J8B7I7_MYTCO</name>
<evidence type="ECO:0000313" key="2">
    <source>
        <dbReference type="Proteomes" id="UP000507470"/>
    </source>
</evidence>
<dbReference type="AlphaFoldDB" id="A0A6J8B7I7"/>
<dbReference type="EMBL" id="CACVKT020002758">
    <property type="protein sequence ID" value="CAC5379922.1"/>
    <property type="molecule type" value="Genomic_DNA"/>
</dbReference>
<proteinExistence type="predicted"/>
<dbReference type="OrthoDB" id="10283898at2759"/>